<dbReference type="HAMAP" id="MF_00108">
    <property type="entry name" value="IspD"/>
    <property type="match status" value="1"/>
</dbReference>
<keyword evidence="3" id="KW-0414">Isoprene biosynthesis</keyword>
<feature type="site" description="Transition state stabilizer" evidence="3">
    <location>
        <position position="15"/>
    </location>
</feature>
<proteinExistence type="inferred from homology"/>
<evidence type="ECO:0000256" key="3">
    <source>
        <dbReference type="HAMAP-Rule" id="MF_00108"/>
    </source>
</evidence>
<comment type="caution">
    <text evidence="4">The sequence shown here is derived from an EMBL/GenBank/DDBJ whole genome shotgun (WGS) entry which is preliminary data.</text>
</comment>
<comment type="pathway">
    <text evidence="3">Isoprenoid biosynthesis; isopentenyl diphosphate biosynthesis via DXP pathway; isopentenyl diphosphate from 1-deoxy-D-xylulose 5-phosphate: step 2/6.</text>
</comment>
<dbReference type="FunFam" id="3.90.550.10:FF:000003">
    <property type="entry name" value="2-C-methyl-D-erythritol 4-phosphate cytidylyltransferase"/>
    <property type="match status" value="1"/>
</dbReference>
<evidence type="ECO:0000256" key="2">
    <source>
        <dbReference type="ARBA" id="ARBA00022695"/>
    </source>
</evidence>
<dbReference type="CDD" id="cd02516">
    <property type="entry name" value="CDP-ME_synthetase"/>
    <property type="match status" value="1"/>
</dbReference>
<comment type="catalytic activity">
    <reaction evidence="3">
        <text>2-C-methyl-D-erythritol 4-phosphate + CTP + H(+) = 4-CDP-2-C-methyl-D-erythritol + diphosphate</text>
        <dbReference type="Rhea" id="RHEA:13429"/>
        <dbReference type="ChEBI" id="CHEBI:15378"/>
        <dbReference type="ChEBI" id="CHEBI:33019"/>
        <dbReference type="ChEBI" id="CHEBI:37563"/>
        <dbReference type="ChEBI" id="CHEBI:57823"/>
        <dbReference type="ChEBI" id="CHEBI:58262"/>
        <dbReference type="EC" id="2.7.7.60"/>
    </reaction>
</comment>
<dbReference type="SUPFAM" id="SSF53448">
    <property type="entry name" value="Nucleotide-diphospho-sugar transferases"/>
    <property type="match status" value="1"/>
</dbReference>
<evidence type="ECO:0000256" key="1">
    <source>
        <dbReference type="ARBA" id="ARBA00022679"/>
    </source>
</evidence>
<dbReference type="Gene3D" id="3.90.550.10">
    <property type="entry name" value="Spore Coat Polysaccharide Biosynthesis Protein SpsA, Chain A"/>
    <property type="match status" value="1"/>
</dbReference>
<dbReference type="UniPathway" id="UPA00056">
    <property type="reaction ID" value="UER00093"/>
</dbReference>
<dbReference type="GO" id="GO:0050518">
    <property type="term" value="F:2-C-methyl-D-erythritol 4-phosphate cytidylyltransferase activity"/>
    <property type="evidence" value="ECO:0007669"/>
    <property type="project" value="UniProtKB-UniRule"/>
</dbReference>
<dbReference type="GO" id="GO:0019288">
    <property type="term" value="P:isopentenyl diphosphate biosynthetic process, methylerythritol 4-phosphate pathway"/>
    <property type="evidence" value="ECO:0007669"/>
    <property type="project" value="UniProtKB-UniRule"/>
</dbReference>
<feature type="site" description="Positions MEP for the nucleophilic attack" evidence="3">
    <location>
        <position position="204"/>
    </location>
</feature>
<keyword evidence="1 3" id="KW-0808">Transferase</keyword>
<sequence length="224" mass="25481">MKSTVIITAGGIGKRMGEEIPKQFLLLHDQPIIMHTIKKFYNYNPDSQIIITLPKAFIPYWEELCDEYDFCIEHLVVEGGKERYHSIKKALALVNGALIFVHDAVRPLVSIETIESAKKCAIHNLTAIPVLPIKDSLRYGTAKENKHIDRDAYWKVQTPQVFHADILRKAYDLPYTPKITDDASLVEELGYQIHFSPGNEENIKITTPTDLQIANALLKKKNDL</sequence>
<dbReference type="AlphaFoldDB" id="A0A2I0R0W8"/>
<keyword evidence="5" id="KW-1185">Reference proteome</keyword>
<dbReference type="InterPro" id="IPR050088">
    <property type="entry name" value="IspD/TarI_cytidylyltransf_bact"/>
</dbReference>
<accession>A0A2I0R0W8</accession>
<comment type="function">
    <text evidence="3">Catalyzes the formation of 4-diphosphocytidyl-2-C-methyl-D-erythritol from CTP and 2-C-methyl-D-erythritol 4-phosphate (MEP).</text>
</comment>
<keyword evidence="2 3" id="KW-0548">Nucleotidyltransferase</keyword>
<feature type="site" description="Positions MEP for the nucleophilic attack" evidence="3">
    <location>
        <position position="150"/>
    </location>
</feature>
<protein>
    <recommendedName>
        <fullName evidence="3">2-C-methyl-D-erythritol 4-phosphate cytidylyltransferase</fullName>
        <ecNumber evidence="3">2.7.7.60</ecNumber>
    </recommendedName>
    <alternativeName>
        <fullName evidence="3">4-diphosphocytidyl-2C-methyl-D-erythritol synthase</fullName>
    </alternativeName>
    <alternativeName>
        <fullName evidence="3">MEP cytidylyltransferase</fullName>
        <shortName evidence="3">MCT</shortName>
    </alternativeName>
</protein>
<gene>
    <name evidence="3" type="primary">ispD</name>
    <name evidence="4" type="ORF">CW751_11010</name>
</gene>
<dbReference type="PANTHER" id="PTHR32125:SF4">
    <property type="entry name" value="2-C-METHYL-D-ERYTHRITOL 4-PHOSPHATE CYTIDYLYLTRANSFERASE, CHLOROPLASTIC"/>
    <property type="match status" value="1"/>
</dbReference>
<dbReference type="Proteomes" id="UP000236654">
    <property type="component" value="Unassembled WGS sequence"/>
</dbReference>
<dbReference type="Pfam" id="PF01128">
    <property type="entry name" value="IspD"/>
    <property type="match status" value="1"/>
</dbReference>
<dbReference type="InterPro" id="IPR034683">
    <property type="entry name" value="IspD/TarI"/>
</dbReference>
<reference evidence="4 5" key="1">
    <citation type="submission" date="2017-12" db="EMBL/GenBank/DDBJ databases">
        <title>The draft genome sequence of Brumimicrobium saltpan LHR20.</title>
        <authorList>
            <person name="Do Z.-J."/>
            <person name="Luo H.-R."/>
        </authorList>
    </citation>
    <scope>NUCLEOTIDE SEQUENCE [LARGE SCALE GENOMIC DNA]</scope>
    <source>
        <strain evidence="4 5">LHR20</strain>
    </source>
</reference>
<dbReference type="InterPro" id="IPR001228">
    <property type="entry name" value="IspD"/>
</dbReference>
<comment type="similarity">
    <text evidence="3">Belongs to the IspD/TarI cytidylyltransferase family. IspD subfamily.</text>
</comment>
<dbReference type="OrthoDB" id="9806837at2"/>
<dbReference type="PANTHER" id="PTHR32125">
    <property type="entry name" value="2-C-METHYL-D-ERYTHRITOL 4-PHOSPHATE CYTIDYLYLTRANSFERASE, CHLOROPLASTIC"/>
    <property type="match status" value="1"/>
</dbReference>
<dbReference type="EMBL" id="PJNI01000012">
    <property type="protein sequence ID" value="PKR80185.1"/>
    <property type="molecule type" value="Genomic_DNA"/>
</dbReference>
<evidence type="ECO:0000313" key="4">
    <source>
        <dbReference type="EMBL" id="PKR80185.1"/>
    </source>
</evidence>
<feature type="site" description="Transition state stabilizer" evidence="3">
    <location>
        <position position="22"/>
    </location>
</feature>
<dbReference type="InterPro" id="IPR029044">
    <property type="entry name" value="Nucleotide-diphossugar_trans"/>
</dbReference>
<dbReference type="NCBIfam" id="NF001186">
    <property type="entry name" value="PRK00155.2-3"/>
    <property type="match status" value="1"/>
</dbReference>
<organism evidence="4 5">
    <name type="scientific">Brumimicrobium salinarum</name>
    <dbReference type="NCBI Taxonomy" id="2058658"/>
    <lineage>
        <taxon>Bacteria</taxon>
        <taxon>Pseudomonadati</taxon>
        <taxon>Bacteroidota</taxon>
        <taxon>Flavobacteriia</taxon>
        <taxon>Flavobacteriales</taxon>
        <taxon>Crocinitomicaceae</taxon>
        <taxon>Brumimicrobium</taxon>
    </lineage>
</organism>
<dbReference type="EC" id="2.7.7.60" evidence="3"/>
<name>A0A2I0R0W8_9FLAO</name>
<evidence type="ECO:0000313" key="5">
    <source>
        <dbReference type="Proteomes" id="UP000236654"/>
    </source>
</evidence>
<dbReference type="RefSeq" id="WP_101335086.1">
    <property type="nucleotide sequence ID" value="NZ_PJNI01000012.1"/>
</dbReference>